<dbReference type="SUPFAM" id="SSF51905">
    <property type="entry name" value="FAD/NAD(P)-binding domain"/>
    <property type="match status" value="1"/>
</dbReference>
<dbReference type="Gene3D" id="3.50.50.60">
    <property type="entry name" value="FAD/NAD(P)-binding domain"/>
    <property type="match status" value="1"/>
</dbReference>
<evidence type="ECO:0000256" key="3">
    <source>
        <dbReference type="SAM" id="MobiDB-lite"/>
    </source>
</evidence>
<sequence>MFDLNVVIIGGGIGGLSAGIFLKRLGYTVHVYERAAEILPIGAAISLWSNGVKVMNSLGLGKEMQRMGGKMDKMIYHSEKDEPWFNLDLNPMYTKLGERGYPVARGELQKLLMDTYVATGAKLTLGKTCVGVEKVDPSDENSKVVAVFDDGTKSSVADLLIGADGIRSTVRQYVIGEKLPLFYRYTNWNGLIKMSPKLGKSNEWIMWVGEGKRASIMPVGTDRFYFFMGAPLPEDNFKNAPPRGSEAQRDELKKIFKNFPKRVHDLIDSIDVKQSLNRLPICDIEALPTFCKGRVALLGDSAHPTLPVMGQGGALALEDSQILAHMLGTTNVSVVDALRRYVEHRRDRTHRIVLKGRERVKQIYPRCEEDMKGTQKWYDTLKTNKSFTSKVEDGLLYNLSQGPFPPRQDEETKSKVAADSKNAS</sequence>
<dbReference type="Pfam" id="PF01494">
    <property type="entry name" value="FAD_binding_3"/>
    <property type="match status" value="1"/>
</dbReference>
<proteinExistence type="predicted"/>
<evidence type="ECO:0000256" key="1">
    <source>
        <dbReference type="ARBA" id="ARBA00023002"/>
    </source>
</evidence>
<feature type="region of interest" description="Disordered" evidence="3">
    <location>
        <begin position="398"/>
        <end position="424"/>
    </location>
</feature>
<name>A0A7S4DX52_9EUKA</name>
<gene>
    <name evidence="5" type="ORF">LGLO00237_LOCUS27386</name>
</gene>
<dbReference type="InterPro" id="IPR002938">
    <property type="entry name" value="FAD-bd"/>
</dbReference>
<evidence type="ECO:0000256" key="2">
    <source>
        <dbReference type="ARBA" id="ARBA00023033"/>
    </source>
</evidence>
<dbReference type="PANTHER" id="PTHR13789">
    <property type="entry name" value="MONOOXYGENASE"/>
    <property type="match status" value="1"/>
</dbReference>
<dbReference type="EMBL" id="HBIV01038538">
    <property type="protein sequence ID" value="CAE0675609.1"/>
    <property type="molecule type" value="Transcribed_RNA"/>
</dbReference>
<dbReference type="GO" id="GO:0071949">
    <property type="term" value="F:FAD binding"/>
    <property type="evidence" value="ECO:0007669"/>
    <property type="project" value="InterPro"/>
</dbReference>
<dbReference type="GO" id="GO:0004497">
    <property type="term" value="F:monooxygenase activity"/>
    <property type="evidence" value="ECO:0007669"/>
    <property type="project" value="UniProtKB-KW"/>
</dbReference>
<keyword evidence="1" id="KW-0560">Oxidoreductase</keyword>
<dbReference type="PRINTS" id="PR00420">
    <property type="entry name" value="RNGMNOXGNASE"/>
</dbReference>
<feature type="compositionally biased region" description="Basic and acidic residues" evidence="3">
    <location>
        <begin position="407"/>
        <end position="418"/>
    </location>
</feature>
<dbReference type="AlphaFoldDB" id="A0A7S4DX52"/>
<dbReference type="PANTHER" id="PTHR13789:SF309">
    <property type="entry name" value="PUTATIVE (AFU_ORTHOLOGUE AFUA_6G14510)-RELATED"/>
    <property type="match status" value="1"/>
</dbReference>
<protein>
    <recommendedName>
        <fullName evidence="4">FAD-binding domain-containing protein</fullName>
    </recommendedName>
</protein>
<accession>A0A7S4DX52</accession>
<feature type="domain" description="FAD-binding" evidence="4">
    <location>
        <begin position="4"/>
        <end position="353"/>
    </location>
</feature>
<dbReference type="InterPro" id="IPR050493">
    <property type="entry name" value="FAD-dep_Monooxygenase_BioMet"/>
</dbReference>
<evidence type="ECO:0000259" key="4">
    <source>
        <dbReference type="Pfam" id="PF01494"/>
    </source>
</evidence>
<reference evidence="5" key="1">
    <citation type="submission" date="2021-01" db="EMBL/GenBank/DDBJ databases">
        <authorList>
            <person name="Corre E."/>
            <person name="Pelletier E."/>
            <person name="Niang G."/>
            <person name="Scheremetjew M."/>
            <person name="Finn R."/>
            <person name="Kale V."/>
            <person name="Holt S."/>
            <person name="Cochrane G."/>
            <person name="Meng A."/>
            <person name="Brown T."/>
            <person name="Cohen L."/>
        </authorList>
    </citation>
    <scope>NUCLEOTIDE SEQUENCE</scope>
    <source>
        <strain evidence="5">CCCM811</strain>
    </source>
</reference>
<evidence type="ECO:0000313" key="5">
    <source>
        <dbReference type="EMBL" id="CAE0675609.1"/>
    </source>
</evidence>
<organism evidence="5">
    <name type="scientific">Lotharella globosa</name>
    <dbReference type="NCBI Taxonomy" id="91324"/>
    <lineage>
        <taxon>Eukaryota</taxon>
        <taxon>Sar</taxon>
        <taxon>Rhizaria</taxon>
        <taxon>Cercozoa</taxon>
        <taxon>Chlorarachniophyceae</taxon>
        <taxon>Lotharella</taxon>
    </lineage>
</organism>
<dbReference type="InterPro" id="IPR036188">
    <property type="entry name" value="FAD/NAD-bd_sf"/>
</dbReference>
<keyword evidence="2" id="KW-0503">Monooxygenase</keyword>